<evidence type="ECO:0000256" key="6">
    <source>
        <dbReference type="ARBA" id="ARBA00023242"/>
    </source>
</evidence>
<name>A0A0P6IVA0_AEDAE</name>
<evidence type="ECO:0000256" key="2">
    <source>
        <dbReference type="ARBA" id="ARBA00006357"/>
    </source>
</evidence>
<feature type="compositionally biased region" description="Basic and acidic residues" evidence="8">
    <location>
        <begin position="204"/>
        <end position="232"/>
    </location>
</feature>
<keyword evidence="7" id="KW-0862">Zinc</keyword>
<feature type="compositionally biased region" description="Polar residues" evidence="8">
    <location>
        <begin position="555"/>
        <end position="573"/>
    </location>
</feature>
<dbReference type="SMART" id="SM00479">
    <property type="entry name" value="EXOIII"/>
    <property type="match status" value="1"/>
</dbReference>
<dbReference type="VEuPathDB" id="VectorBase:AAEL010932"/>
<comment type="subcellular location">
    <subcellularLocation>
        <location evidence="1">Nucleus</location>
    </subcellularLocation>
</comment>
<dbReference type="InterPro" id="IPR034922">
    <property type="entry name" value="REX1-like_exo"/>
</dbReference>
<comment type="similarity">
    <text evidence="2">Belongs to the REXO1/REXO3 family.</text>
</comment>
<proteinExistence type="evidence at transcript level"/>
<dbReference type="EMBL" id="GDUN01000238">
    <property type="protein sequence ID" value="JAN95681.1"/>
    <property type="molecule type" value="mRNA"/>
</dbReference>
<dbReference type="GO" id="GO:0008270">
    <property type="term" value="F:zinc ion binding"/>
    <property type="evidence" value="ECO:0007669"/>
    <property type="project" value="UniProtKB-KW"/>
</dbReference>
<keyword evidence="6" id="KW-0539">Nucleus</keyword>
<feature type="domain" description="C3H1-type" evidence="9">
    <location>
        <begin position="7"/>
        <end position="33"/>
    </location>
</feature>
<feature type="compositionally biased region" description="Low complexity" evidence="8">
    <location>
        <begin position="530"/>
        <end position="554"/>
    </location>
</feature>
<feature type="region of interest" description="Disordered" evidence="8">
    <location>
        <begin position="446"/>
        <end position="573"/>
    </location>
</feature>
<evidence type="ECO:0000256" key="8">
    <source>
        <dbReference type="SAM" id="MobiDB-lite"/>
    </source>
</evidence>
<keyword evidence="5 10" id="KW-0269">Exonuclease</keyword>
<evidence type="ECO:0000256" key="5">
    <source>
        <dbReference type="ARBA" id="ARBA00022839"/>
    </source>
</evidence>
<feature type="region of interest" description="Disordered" evidence="8">
    <location>
        <begin position="47"/>
        <end position="70"/>
    </location>
</feature>
<keyword evidence="3" id="KW-0540">Nuclease</keyword>
<evidence type="ECO:0000256" key="3">
    <source>
        <dbReference type="ARBA" id="ARBA00022722"/>
    </source>
</evidence>
<evidence type="ECO:0000256" key="1">
    <source>
        <dbReference type="ARBA" id="ARBA00004123"/>
    </source>
</evidence>
<sequence>MLPATGLFRSINCPFFEKDLCTRPFCHFRHLKPEVPTKATYSATPKSLLNQNNAPETANQDGPVKKKPKLEYIPMPTILAAKYVPSSKASTPSGNSQNKVNGPPTESKPEQLEPEVVDEPMTEDNIEDKVDLENEAPKEELTNGQNGKEQKHDDEGPVAKENSIKPKELEEITKDVDREIKENKRKITEKEKSNSSSSSHRKTSHESDKHRKNNKDEKDNRKEKRYRKESEYKFSSSSTSERKHSASSSSHKSDDKHRTKSDREKEREKDRSKSKHNDISKDKEKRLDKEKERTKSSSSKDREHDRKKSSDKDRSRSSHSSSKSSSKSSSTHSKHSSSSSSKSKTSGTTTKPSSSSTSKPKVELADEIYRDLLDNPPSDIDIDSDEDEVMRQCRMIFEEYEDEPPPPAPAPTASKVASKKKPDPKSSNSGDVELIDMFAEKFYDENRKKRVAHESGSNVNPSNAQPPAAKRTNHVQEAMRSVYHRQEIVRKQQEELAAKQRFEEENRKRIEDETRKAMNKPVTPRLSNGSPRSPVLSPTPVTTPPTTDKSPVSPISTSSFYSKSPDSLVTTTPRSRFTPAVNVLAFQKAKEKIEQLRKMKGIGTPAQTAPKGSGRVAHIVATVTSPATSTSAATSTPLPPPPSKSAPPVLEAESTKISFNIRMQFYNLMIKHCLNIYPSCDDAYDRAQTEELAVMKKCSTPMIYKSSALLTINKLRKEAVDSGSETTEKSKTISHDVILAGKMGQNISWSVNKKLKTEVKSAYTIDNAPSTVAYKMIYECILTEEQLQANGFPRSTDTPGKAKIHTPKPSRPPNEEERYCSRCSKVFNLETYEEPAVDSCNYHAKSTCYRRGFADNLHSCCQQPAGTAGCMYANYHVSSFVDYDDLTGFVKTMEPAEGYVPSKKDIFALDCEMCYTTGGLELTRVTVVDINEKTVYDALVKPTNKVIDYNTRFSGITEQMLKNTTTNLHNVQAVLLSMFNSETILVGHSLESDFKALKLIHDVVVDTSVLYPHKMGPPKKRALKTLCIENLKKIIQENDNGHDSAEDSVVCIQLIKHYLRNRII</sequence>
<dbReference type="InterPro" id="IPR036397">
    <property type="entry name" value="RNaseH_sf"/>
</dbReference>
<evidence type="ECO:0000256" key="4">
    <source>
        <dbReference type="ARBA" id="ARBA00022801"/>
    </source>
</evidence>
<feature type="compositionally biased region" description="Polar residues" evidence="8">
    <location>
        <begin position="455"/>
        <end position="465"/>
    </location>
</feature>
<dbReference type="InterPro" id="IPR012337">
    <property type="entry name" value="RNaseH-like_sf"/>
</dbReference>
<dbReference type="PANTHER" id="PTHR12801:SF115">
    <property type="entry name" value="FI18136P1-RELATED"/>
    <property type="match status" value="1"/>
</dbReference>
<dbReference type="InterPro" id="IPR031736">
    <property type="entry name" value="REXO1-like_dom"/>
</dbReference>
<feature type="compositionally biased region" description="Basic and acidic residues" evidence="8">
    <location>
        <begin position="484"/>
        <end position="516"/>
    </location>
</feature>
<dbReference type="GO" id="GO:0004527">
    <property type="term" value="F:exonuclease activity"/>
    <property type="evidence" value="ECO:0007669"/>
    <property type="project" value="UniProtKB-KW"/>
</dbReference>
<dbReference type="InterPro" id="IPR000571">
    <property type="entry name" value="Znf_CCCH"/>
</dbReference>
<protein>
    <submittedName>
        <fullName evidence="10">Putative deddh 3'-5' exonuclease domain of rna exonuclease 1</fullName>
    </submittedName>
</protein>
<feature type="region of interest" description="Disordered" evidence="8">
    <location>
        <begin position="84"/>
        <end position="434"/>
    </location>
</feature>
<dbReference type="InterPro" id="IPR013520">
    <property type="entry name" value="Ribonucl_H"/>
</dbReference>
<dbReference type="PANTHER" id="PTHR12801">
    <property type="entry name" value="RNA EXONUCLEASE REXO1 / RECO3 FAMILY MEMBER-RELATED"/>
    <property type="match status" value="1"/>
</dbReference>
<dbReference type="Pfam" id="PF15870">
    <property type="entry name" value="EloA-BP1"/>
    <property type="match status" value="1"/>
</dbReference>
<evidence type="ECO:0000313" key="10">
    <source>
        <dbReference type="EMBL" id="JAN95681.1"/>
    </source>
</evidence>
<organism evidence="10">
    <name type="scientific">Aedes aegypti</name>
    <name type="common">Yellowfever mosquito</name>
    <name type="synonym">Culex aegypti</name>
    <dbReference type="NCBI Taxonomy" id="7159"/>
    <lineage>
        <taxon>Eukaryota</taxon>
        <taxon>Metazoa</taxon>
        <taxon>Ecdysozoa</taxon>
        <taxon>Arthropoda</taxon>
        <taxon>Hexapoda</taxon>
        <taxon>Insecta</taxon>
        <taxon>Pterygota</taxon>
        <taxon>Neoptera</taxon>
        <taxon>Endopterygota</taxon>
        <taxon>Diptera</taxon>
        <taxon>Nematocera</taxon>
        <taxon>Culicoidea</taxon>
        <taxon>Culicidae</taxon>
        <taxon>Culicinae</taxon>
        <taxon>Aedini</taxon>
        <taxon>Aedes</taxon>
        <taxon>Stegomyia</taxon>
    </lineage>
</organism>
<evidence type="ECO:0000259" key="9">
    <source>
        <dbReference type="PROSITE" id="PS50103"/>
    </source>
</evidence>
<dbReference type="Pfam" id="PF00929">
    <property type="entry name" value="RNase_T"/>
    <property type="match status" value="1"/>
</dbReference>
<feature type="compositionally biased region" description="Low complexity" evidence="8">
    <location>
        <begin position="625"/>
        <end position="636"/>
    </location>
</feature>
<feature type="compositionally biased region" description="Low complexity" evidence="8">
    <location>
        <begin position="318"/>
        <end position="359"/>
    </location>
</feature>
<feature type="region of interest" description="Disordered" evidence="8">
    <location>
        <begin position="791"/>
        <end position="816"/>
    </location>
</feature>
<dbReference type="InterPro" id="IPR047021">
    <property type="entry name" value="REXO1/3/4-like"/>
</dbReference>
<feature type="zinc finger region" description="C3H1-type" evidence="7">
    <location>
        <begin position="7"/>
        <end position="33"/>
    </location>
</feature>
<feature type="compositionally biased region" description="Basic and acidic residues" evidence="8">
    <location>
        <begin position="127"/>
        <end position="141"/>
    </location>
</feature>
<accession>A0A0P6IVA0</accession>
<dbReference type="PROSITE" id="PS50103">
    <property type="entry name" value="ZF_C3H1"/>
    <property type="match status" value="1"/>
</dbReference>
<dbReference type="GO" id="GO:0005634">
    <property type="term" value="C:nucleus"/>
    <property type="evidence" value="ECO:0007669"/>
    <property type="project" value="UniProtKB-SubCell"/>
</dbReference>
<feature type="compositionally biased region" description="Basic and acidic residues" evidence="8">
    <location>
        <begin position="251"/>
        <end position="316"/>
    </location>
</feature>
<evidence type="ECO:0000256" key="7">
    <source>
        <dbReference type="PROSITE-ProRule" id="PRU00723"/>
    </source>
</evidence>
<dbReference type="FunFam" id="3.30.420.10:FF:000019">
    <property type="entry name" value="RNA exonuclease NEF-sp"/>
    <property type="match status" value="1"/>
</dbReference>
<dbReference type="SUPFAM" id="SSF53098">
    <property type="entry name" value="Ribonuclease H-like"/>
    <property type="match status" value="1"/>
</dbReference>
<dbReference type="AlphaFoldDB" id="A0A0P6IVA0"/>
<reference evidence="10" key="1">
    <citation type="journal article" date="2016" name="PLoS ONE">
        <title>A Deep Insight into the Sialome of Male and Female Aedes aegypti Mosquitoes.</title>
        <authorList>
            <person name="Ribeiro J.M."/>
            <person name="Martin-Martin I."/>
            <person name="Arca B."/>
            <person name="Calvo E."/>
        </authorList>
    </citation>
    <scope>NUCLEOTIDE SEQUENCE</scope>
    <source>
        <strain evidence="10">Liverpool</strain>
        <tissue evidence="10">Salivary glands</tissue>
    </source>
</reference>
<feature type="compositionally biased region" description="Basic and acidic residues" evidence="8">
    <location>
        <begin position="360"/>
        <end position="373"/>
    </location>
</feature>
<feature type="compositionally biased region" description="Acidic residues" evidence="8">
    <location>
        <begin position="112"/>
        <end position="126"/>
    </location>
</feature>
<keyword evidence="7" id="KW-0863">Zinc-finger</keyword>
<keyword evidence="7" id="KW-0479">Metal-binding</keyword>
<dbReference type="GO" id="GO:0003676">
    <property type="term" value="F:nucleic acid binding"/>
    <property type="evidence" value="ECO:0007669"/>
    <property type="project" value="InterPro"/>
</dbReference>
<dbReference type="CDD" id="cd06145">
    <property type="entry name" value="REX1_like"/>
    <property type="match status" value="1"/>
</dbReference>
<feature type="compositionally biased region" description="Polar residues" evidence="8">
    <location>
        <begin position="87"/>
        <end position="100"/>
    </location>
</feature>
<feature type="compositionally biased region" description="Basic and acidic residues" evidence="8">
    <location>
        <begin position="148"/>
        <end position="193"/>
    </location>
</feature>
<dbReference type="Gene3D" id="3.30.420.10">
    <property type="entry name" value="Ribonuclease H-like superfamily/Ribonuclease H"/>
    <property type="match status" value="1"/>
</dbReference>
<keyword evidence="4" id="KW-0378">Hydrolase</keyword>
<feature type="region of interest" description="Disordered" evidence="8">
    <location>
        <begin position="625"/>
        <end position="649"/>
    </location>
</feature>
<feature type="compositionally biased region" description="Polar residues" evidence="8">
    <location>
        <begin position="47"/>
        <end position="60"/>
    </location>
</feature>